<accession>A0ABR8ZLP2</accession>
<comment type="caution">
    <text evidence="2">The sequence shown here is derived from an EMBL/GenBank/DDBJ whole genome shotgun (WGS) entry which is preliminary data.</text>
</comment>
<keyword evidence="3" id="KW-1185">Reference proteome</keyword>
<keyword evidence="1" id="KW-1133">Transmembrane helix</keyword>
<evidence type="ECO:0000313" key="3">
    <source>
        <dbReference type="Proteomes" id="UP000645007"/>
    </source>
</evidence>
<feature type="transmembrane region" description="Helical" evidence="1">
    <location>
        <begin position="49"/>
        <end position="67"/>
    </location>
</feature>
<sequence length="166" mass="19140">MKNFDYKSIISGNLNGETEEKRFAKFNGLSEKQIDLMIDERKATHPSKYVTFLSIVLVLFSLLLTSFDQAATLDHNEIYGQIQILTETKEYKQLNAKEQKKEIQNAIKKANKTDLNDTNLLSIVLSIFTLITLLALIIAVNMIIRANKELHELYTYRRILDENITN</sequence>
<keyword evidence="1" id="KW-0812">Transmembrane</keyword>
<dbReference type="EMBL" id="JABUXR010000008">
    <property type="protein sequence ID" value="MBD8085693.1"/>
    <property type="molecule type" value="Genomic_DNA"/>
</dbReference>
<reference evidence="2 3" key="1">
    <citation type="submission" date="2020-06" db="EMBL/GenBank/DDBJ databases">
        <title>Limosilactobacillus sp. nov.</title>
        <authorList>
            <person name="Ksiezarek M."/>
            <person name="Goncalves Ribeiro T."/>
            <person name="Rocha J."/>
            <person name="Grosso F."/>
            <person name="Peixe L."/>
        </authorList>
    </citation>
    <scope>NUCLEOTIDE SEQUENCE [LARGE SCALE GENOMIC DNA]</scope>
    <source>
        <strain evidence="3">c9Ua_26_M</strain>
    </source>
</reference>
<dbReference type="RefSeq" id="WP_191911454.1">
    <property type="nucleotide sequence ID" value="NZ_JABUXR010000008.1"/>
</dbReference>
<gene>
    <name evidence="2" type="ORF">HUK45_05455</name>
</gene>
<keyword evidence="1" id="KW-0472">Membrane</keyword>
<evidence type="ECO:0000313" key="2">
    <source>
        <dbReference type="EMBL" id="MBD8085693.1"/>
    </source>
</evidence>
<organism evidence="2 3">
    <name type="scientific">Limosilactobacillus urinaemulieris</name>
    <dbReference type="NCBI Taxonomy" id="2742600"/>
    <lineage>
        <taxon>Bacteria</taxon>
        <taxon>Bacillati</taxon>
        <taxon>Bacillota</taxon>
        <taxon>Bacilli</taxon>
        <taxon>Lactobacillales</taxon>
        <taxon>Lactobacillaceae</taxon>
        <taxon>Limosilactobacillus</taxon>
    </lineage>
</organism>
<evidence type="ECO:0000256" key="1">
    <source>
        <dbReference type="SAM" id="Phobius"/>
    </source>
</evidence>
<dbReference type="Proteomes" id="UP000645007">
    <property type="component" value="Unassembled WGS sequence"/>
</dbReference>
<feature type="transmembrane region" description="Helical" evidence="1">
    <location>
        <begin position="120"/>
        <end position="144"/>
    </location>
</feature>
<protein>
    <submittedName>
        <fullName evidence="2">Uncharacterized protein</fullName>
    </submittedName>
</protein>
<name>A0ABR8ZLP2_9LACO</name>
<proteinExistence type="predicted"/>